<accession>A0ABR5Q2R0</accession>
<dbReference type="PROSITE" id="PS00859">
    <property type="entry name" value="GTP_CYCLOHYDROL_1_1"/>
    <property type="match status" value="1"/>
</dbReference>
<sequence>MTEETHATEAQKETHATEIHTKAVHTNTAHSEFAPLDQARVRAAVREFLLAIGEDPTREGLLETPDRVARACAELFSGMQEDPAAHLRKQFFEEGNHEMVIVRDIPFSSTCEHHILPFVGKAHVCYIPKGGRITGLSKIARCVMGYSRRLQVQERLCGQVADAMMAELDPLGVLVVMEAEHTCMTMRGVRSAGALTLTSAVRGIFKDNEKTRAEAMRLLGL</sequence>
<evidence type="ECO:0000256" key="4">
    <source>
        <dbReference type="ARBA" id="ARBA00022801"/>
    </source>
</evidence>
<dbReference type="InterPro" id="IPR018234">
    <property type="entry name" value="GTP_CycHdrlase_I_CS"/>
</dbReference>
<dbReference type="EMBL" id="JQCP01000001">
    <property type="protein sequence ID" value="KRO03295.1"/>
    <property type="molecule type" value="Genomic_DNA"/>
</dbReference>
<dbReference type="Gene3D" id="1.10.286.10">
    <property type="match status" value="1"/>
</dbReference>
<keyword evidence="5" id="KW-0547">Nucleotide-binding</keyword>
<dbReference type="Gene3D" id="3.30.1130.10">
    <property type="match status" value="1"/>
</dbReference>
<protein>
    <recommendedName>
        <fullName evidence="5">GTP cyclohydrolase 1</fullName>
        <ecNumber evidence="5">3.5.4.16</ecNumber>
    </recommendedName>
    <alternativeName>
        <fullName evidence="5">GTP cyclohydrolase I</fullName>
        <shortName evidence="5">GTP-CH-I</shortName>
    </alternativeName>
</protein>
<evidence type="ECO:0000256" key="3">
    <source>
        <dbReference type="ARBA" id="ARBA00022563"/>
    </source>
</evidence>
<dbReference type="PANTHER" id="PTHR11109:SF7">
    <property type="entry name" value="GTP CYCLOHYDROLASE 1"/>
    <property type="match status" value="1"/>
</dbReference>
<dbReference type="Pfam" id="PF01227">
    <property type="entry name" value="GTP_cyclohydroI"/>
    <property type="match status" value="1"/>
</dbReference>
<dbReference type="NCBIfam" id="NF006826">
    <property type="entry name" value="PRK09347.1-3"/>
    <property type="match status" value="1"/>
</dbReference>
<keyword evidence="5" id="KW-0342">GTP-binding</keyword>
<dbReference type="NCBIfam" id="NF006825">
    <property type="entry name" value="PRK09347.1-2"/>
    <property type="match status" value="1"/>
</dbReference>
<dbReference type="PANTHER" id="PTHR11109">
    <property type="entry name" value="GTP CYCLOHYDROLASE I"/>
    <property type="match status" value="1"/>
</dbReference>
<dbReference type="InterPro" id="IPR043133">
    <property type="entry name" value="GTP-CH-I_C/QueF"/>
</dbReference>
<comment type="caution">
    <text evidence="7">The sequence shown here is derived from an EMBL/GenBank/DDBJ whole genome shotgun (WGS) entry which is preliminary data.</text>
</comment>
<comment type="catalytic activity">
    <reaction evidence="1 5">
        <text>GTP + H2O = 7,8-dihydroneopterin 3'-triphosphate + formate + H(+)</text>
        <dbReference type="Rhea" id="RHEA:17473"/>
        <dbReference type="ChEBI" id="CHEBI:15377"/>
        <dbReference type="ChEBI" id="CHEBI:15378"/>
        <dbReference type="ChEBI" id="CHEBI:15740"/>
        <dbReference type="ChEBI" id="CHEBI:37565"/>
        <dbReference type="ChEBI" id="CHEBI:58462"/>
        <dbReference type="EC" id="3.5.4.16"/>
    </reaction>
</comment>
<feature type="domain" description="GTP cyclohydrolase I" evidence="6">
    <location>
        <begin position="42"/>
        <end position="219"/>
    </location>
</feature>
<evidence type="ECO:0000256" key="2">
    <source>
        <dbReference type="ARBA" id="ARBA00005080"/>
    </source>
</evidence>
<dbReference type="Proteomes" id="UP000051927">
    <property type="component" value="Unassembled WGS sequence"/>
</dbReference>
<evidence type="ECO:0000256" key="1">
    <source>
        <dbReference type="ARBA" id="ARBA00001052"/>
    </source>
</evidence>
<keyword evidence="5" id="KW-0479">Metal-binding</keyword>
<evidence type="ECO:0000256" key="5">
    <source>
        <dbReference type="HAMAP-Rule" id="MF_00223"/>
    </source>
</evidence>
<feature type="binding site" evidence="5">
    <location>
        <position position="114"/>
    </location>
    <ligand>
        <name>Zn(2+)</name>
        <dbReference type="ChEBI" id="CHEBI:29105"/>
    </ligand>
</feature>
<comment type="pathway">
    <text evidence="2 5">Cofactor biosynthesis; 7,8-dihydroneopterin triphosphate biosynthesis; 7,8-dihydroneopterin triphosphate from GTP: step 1/1.</text>
</comment>
<name>A0ABR5Q2R0_9ACTN</name>
<dbReference type="NCBIfam" id="TIGR00063">
    <property type="entry name" value="folE"/>
    <property type="match status" value="1"/>
</dbReference>
<comment type="subunit">
    <text evidence="5">Homopolymer.</text>
</comment>
<dbReference type="SUPFAM" id="SSF55620">
    <property type="entry name" value="Tetrahydrobiopterin biosynthesis enzymes-like"/>
    <property type="match status" value="1"/>
</dbReference>
<dbReference type="HAMAP" id="MF_00223">
    <property type="entry name" value="FolE"/>
    <property type="match status" value="1"/>
</dbReference>
<proteinExistence type="inferred from homology"/>
<organism evidence="7 8">
    <name type="scientific">Lancefieldella rimae</name>
    <dbReference type="NCBI Taxonomy" id="1383"/>
    <lineage>
        <taxon>Bacteria</taxon>
        <taxon>Bacillati</taxon>
        <taxon>Actinomycetota</taxon>
        <taxon>Coriobacteriia</taxon>
        <taxon>Coriobacteriales</taxon>
        <taxon>Atopobiaceae</taxon>
        <taxon>Lancefieldella</taxon>
    </lineage>
</organism>
<keyword evidence="8" id="KW-1185">Reference proteome</keyword>
<dbReference type="EC" id="3.5.4.16" evidence="5"/>
<keyword evidence="5" id="KW-0862">Zinc</keyword>
<reference evidence="7 8" key="1">
    <citation type="journal article" date="2015" name="Genome Announc.">
        <title>Expanding the biotechnology potential of lactobacilli through comparative genomics of 213 strains and associated genera.</title>
        <authorList>
            <person name="Sun Z."/>
            <person name="Harris H.M."/>
            <person name="McCann A."/>
            <person name="Guo C."/>
            <person name="Argimon S."/>
            <person name="Zhang W."/>
            <person name="Yang X."/>
            <person name="Jeffery I.B."/>
            <person name="Cooney J.C."/>
            <person name="Kagawa T.F."/>
            <person name="Liu W."/>
            <person name="Song Y."/>
            <person name="Salvetti E."/>
            <person name="Wrobel A."/>
            <person name="Rasinkangas P."/>
            <person name="Parkhill J."/>
            <person name="Rea M.C."/>
            <person name="O'Sullivan O."/>
            <person name="Ritari J."/>
            <person name="Douillard F.P."/>
            <person name="Paul Ross R."/>
            <person name="Yang R."/>
            <person name="Briner A.E."/>
            <person name="Felis G.E."/>
            <person name="de Vos W.M."/>
            <person name="Barrangou R."/>
            <person name="Klaenhammer T.R."/>
            <person name="Caufield P.W."/>
            <person name="Cui Y."/>
            <person name="Zhang H."/>
            <person name="O'Toole P.W."/>
        </authorList>
    </citation>
    <scope>NUCLEOTIDE SEQUENCE [LARGE SCALE GENOMIC DNA]</scope>
    <source>
        <strain evidence="7 8">DSM 7090</strain>
    </source>
</reference>
<keyword evidence="4 5" id="KW-0378">Hydrolase</keyword>
<feature type="binding site" evidence="5">
    <location>
        <position position="183"/>
    </location>
    <ligand>
        <name>Zn(2+)</name>
        <dbReference type="ChEBI" id="CHEBI:29105"/>
    </ligand>
</feature>
<dbReference type="InterPro" id="IPR043134">
    <property type="entry name" value="GTP-CH-I_N"/>
</dbReference>
<dbReference type="InterPro" id="IPR020602">
    <property type="entry name" value="GTP_CycHdrlase_I_dom"/>
</dbReference>
<comment type="similarity">
    <text evidence="5">Belongs to the GTP cyclohydrolase I family.</text>
</comment>
<keyword evidence="3 5" id="KW-0554">One-carbon metabolism</keyword>
<evidence type="ECO:0000259" key="6">
    <source>
        <dbReference type="Pfam" id="PF01227"/>
    </source>
</evidence>
<evidence type="ECO:0000313" key="8">
    <source>
        <dbReference type="Proteomes" id="UP000051927"/>
    </source>
</evidence>
<feature type="binding site" evidence="5">
    <location>
        <position position="111"/>
    </location>
    <ligand>
        <name>Zn(2+)</name>
        <dbReference type="ChEBI" id="CHEBI:29105"/>
    </ligand>
</feature>
<evidence type="ECO:0000313" key="7">
    <source>
        <dbReference type="EMBL" id="KRO03295.1"/>
    </source>
</evidence>
<dbReference type="InterPro" id="IPR001474">
    <property type="entry name" value="GTP_CycHdrlase_I"/>
</dbReference>
<gene>
    <name evidence="5" type="primary">folE</name>
    <name evidence="7" type="ORF">IV60_GL000478</name>
</gene>